<gene>
    <name evidence="2" type="ORF">DLM_4357</name>
</gene>
<keyword evidence="1" id="KW-1133">Transmembrane helix</keyword>
<feature type="transmembrane region" description="Helical" evidence="1">
    <location>
        <begin position="102"/>
        <end position="121"/>
    </location>
</feature>
<evidence type="ECO:0008006" key="4">
    <source>
        <dbReference type="Google" id="ProtNLM"/>
    </source>
</evidence>
<dbReference type="KEGG" id="amah:DLM_4357"/>
<keyword evidence="1" id="KW-0812">Transmembrane</keyword>
<organism evidence="2 3">
    <name type="scientific">Aquitalea magnusonii</name>
    <dbReference type="NCBI Taxonomy" id="332411"/>
    <lineage>
        <taxon>Bacteria</taxon>
        <taxon>Pseudomonadati</taxon>
        <taxon>Pseudomonadota</taxon>
        <taxon>Betaproteobacteria</taxon>
        <taxon>Neisseriales</taxon>
        <taxon>Chromobacteriaceae</taxon>
        <taxon>Aquitalea</taxon>
    </lineage>
</organism>
<dbReference type="EMBL" id="AP018823">
    <property type="protein sequence ID" value="BBF87922.1"/>
    <property type="molecule type" value="Genomic_DNA"/>
</dbReference>
<keyword evidence="3" id="KW-1185">Reference proteome</keyword>
<dbReference type="RefSeq" id="WP_089082810.1">
    <property type="nucleotide sequence ID" value="NZ_AP018823.1"/>
</dbReference>
<dbReference type="Proteomes" id="UP000198290">
    <property type="component" value="Chromosome"/>
</dbReference>
<reference evidence="2 3" key="2">
    <citation type="journal article" date="2017" name="Genome Announc.">
        <title>Draft genome sequence of Aquitalea magnusonii strain H3, a plant growth-promoting bacterium of duckweed Lemna minor.</title>
        <authorList>
            <person name="Ishizawa H."/>
            <person name="Kuroda M."/>
            <person name="Ike M."/>
        </authorList>
    </citation>
    <scope>NUCLEOTIDE SEQUENCE [LARGE SCALE GENOMIC DNA]</scope>
    <source>
        <strain evidence="2 3">H3</strain>
    </source>
</reference>
<evidence type="ECO:0000313" key="3">
    <source>
        <dbReference type="Proteomes" id="UP000198290"/>
    </source>
</evidence>
<evidence type="ECO:0000256" key="1">
    <source>
        <dbReference type="SAM" id="Phobius"/>
    </source>
</evidence>
<dbReference type="STRING" id="332411.VI06_08560"/>
<keyword evidence="1" id="KW-0472">Membrane</keyword>
<feature type="transmembrane region" description="Helical" evidence="1">
    <location>
        <begin position="6"/>
        <end position="24"/>
    </location>
</feature>
<dbReference type="AlphaFoldDB" id="A0A3G9GS32"/>
<proteinExistence type="predicted"/>
<reference evidence="3" key="3">
    <citation type="journal article" date="2017" name="Plant Physiol. Biochem.">
        <title>Differential oxidative and antioxidative response of duckweed Lemna minor toward plant growth promoting/inhibiting bacteria.</title>
        <authorList>
            <person name="Ishizawa H."/>
            <person name="Kuroda M."/>
            <person name="Morikawa M."/>
            <person name="Ike M."/>
        </authorList>
    </citation>
    <scope>NUCLEOTIDE SEQUENCE [LARGE SCALE GENOMIC DNA]</scope>
    <source>
        <strain evidence="3">H3</strain>
    </source>
</reference>
<reference evidence="3" key="1">
    <citation type="journal article" date="2017" name="Biotechnol. Biofuels">
        <title>Evaluation of environmental bacterial communities as a factor affecting the growth of duckweed Lemna minor.</title>
        <authorList>
            <person name="Ishizawa H."/>
            <person name="Kuroda M."/>
            <person name="Morikawa M."/>
            <person name="Ike M."/>
        </authorList>
    </citation>
    <scope>NUCLEOTIDE SEQUENCE [LARGE SCALE GENOMIC DNA]</scope>
    <source>
        <strain evidence="3">H3</strain>
    </source>
</reference>
<protein>
    <recommendedName>
        <fullName evidence="4">Transmembrane protein</fullName>
    </recommendedName>
</protein>
<dbReference type="OrthoDB" id="2111593at2"/>
<name>A0A3G9GS32_9NEIS</name>
<sequence length="144" mass="15872">MFYALFVAIVVVALAASLAVVRFFDPAVHKILQRTLGPDLADAWRRYISFAILVAGISGGVRPWNLEQYLPPSAGKGSTQLDITGARWLLELWNALTETLRSIALIMLLFFLCSMMAYVIARSLELRRARELEAGKGGDTSGLE</sequence>
<evidence type="ECO:0000313" key="2">
    <source>
        <dbReference type="EMBL" id="BBF87922.1"/>
    </source>
</evidence>
<accession>A0A3G9GS32</accession>